<accession>R8BUF8</accession>
<keyword evidence="6" id="KW-0547">Nucleotide-binding</keyword>
<comment type="catalytic activity">
    <reaction evidence="12">
        <text>L-threonyl-[protein] + ATP = O-phospho-L-threonyl-[protein] + ADP + H(+)</text>
        <dbReference type="Rhea" id="RHEA:46608"/>
        <dbReference type="Rhea" id="RHEA-COMP:11060"/>
        <dbReference type="Rhea" id="RHEA-COMP:11605"/>
        <dbReference type="ChEBI" id="CHEBI:15378"/>
        <dbReference type="ChEBI" id="CHEBI:30013"/>
        <dbReference type="ChEBI" id="CHEBI:30616"/>
        <dbReference type="ChEBI" id="CHEBI:61977"/>
        <dbReference type="ChEBI" id="CHEBI:456216"/>
        <dbReference type="EC" id="2.7.11.1"/>
    </reaction>
</comment>
<dbReference type="GeneID" id="19321605"/>
<dbReference type="GO" id="GO:0015031">
    <property type="term" value="P:protein transport"/>
    <property type="evidence" value="ECO:0007669"/>
    <property type="project" value="UniProtKB-KW"/>
</dbReference>
<evidence type="ECO:0000259" key="14">
    <source>
        <dbReference type="PROSITE" id="PS50011"/>
    </source>
</evidence>
<dbReference type="GO" id="GO:0010506">
    <property type="term" value="P:regulation of autophagy"/>
    <property type="evidence" value="ECO:0007669"/>
    <property type="project" value="InterPro"/>
</dbReference>
<evidence type="ECO:0000313" key="16">
    <source>
        <dbReference type="Proteomes" id="UP000014074"/>
    </source>
</evidence>
<evidence type="ECO:0000256" key="3">
    <source>
        <dbReference type="ARBA" id="ARBA00022448"/>
    </source>
</evidence>
<evidence type="ECO:0000313" key="15">
    <source>
        <dbReference type="EMBL" id="EOO03023.1"/>
    </source>
</evidence>
<dbReference type="KEGG" id="tmn:UCRPA7_1456"/>
<dbReference type="Pfam" id="PF00069">
    <property type="entry name" value="Pkinase"/>
    <property type="match status" value="1"/>
</dbReference>
<dbReference type="SUPFAM" id="SSF56112">
    <property type="entry name" value="Protein kinase-like (PK-like)"/>
    <property type="match status" value="1"/>
</dbReference>
<dbReference type="InterPro" id="IPR008271">
    <property type="entry name" value="Ser/Thr_kinase_AS"/>
</dbReference>
<protein>
    <recommendedName>
        <fullName evidence="2">non-specific serine/threonine protein kinase</fullName>
        <ecNumber evidence="2">2.7.11.1</ecNumber>
    </recommendedName>
    <alternativeName>
        <fullName evidence="11">Autophagy-related protein 1</fullName>
    </alternativeName>
</protein>
<dbReference type="GO" id="GO:0005524">
    <property type="term" value="F:ATP binding"/>
    <property type="evidence" value="ECO:0007669"/>
    <property type="project" value="UniProtKB-KW"/>
</dbReference>
<dbReference type="GO" id="GO:0005829">
    <property type="term" value="C:cytosol"/>
    <property type="evidence" value="ECO:0007669"/>
    <property type="project" value="TreeGrafter"/>
</dbReference>
<keyword evidence="3" id="KW-0813">Transport</keyword>
<dbReference type="PROSITE" id="PS00108">
    <property type="entry name" value="PROTEIN_KINASE_ST"/>
    <property type="match status" value="1"/>
</dbReference>
<sequence>MSSRASDLVRDSQLNTRFVAGAIQHVYYLSSSTTRRRRIRTEETWRRQRELGNGTFGRVWLEGCVSGSKQGQLRAVKEISKDGASTTIDYGRELEAIAKFSHGNYVHCFVKSYGWYETSDAVFIAMEYLEHGDLQKHLTGPLPEVEAKEISSQLVEGLVFMHDNGFAHRDLKPGNILVLQPGPEWWIKISDFGISKRAEEENTALRTLIGTEGYLAPELKGFQTAEDAAQNDSNHPSYTFAVDIWSLGEIIFRMMSHEAAFRNPRDLFNYVVYNRPFPVEPLRKNSASEDCVDFVIKFTLLIIGEDIRSGCYGG</sequence>
<keyword evidence="7 15" id="KW-0418">Kinase</keyword>
<dbReference type="Proteomes" id="UP000014074">
    <property type="component" value="Unassembled WGS sequence"/>
</dbReference>
<proteinExistence type="predicted"/>
<dbReference type="GO" id="GO:0004674">
    <property type="term" value="F:protein serine/threonine kinase activity"/>
    <property type="evidence" value="ECO:0007669"/>
    <property type="project" value="UniProtKB-KW"/>
</dbReference>
<dbReference type="Gene3D" id="1.10.510.10">
    <property type="entry name" value="Transferase(Phosphotransferase) domain 1"/>
    <property type="match status" value="1"/>
</dbReference>
<dbReference type="EMBL" id="KB932881">
    <property type="protein sequence ID" value="EOO03023.1"/>
    <property type="molecule type" value="Genomic_DNA"/>
</dbReference>
<keyword evidence="16" id="KW-1185">Reference proteome</keyword>
<evidence type="ECO:0000256" key="1">
    <source>
        <dbReference type="ARBA" id="ARBA00004623"/>
    </source>
</evidence>
<dbReference type="OrthoDB" id="10252171at2759"/>
<dbReference type="HOGENOM" id="CLU_000288_63_40_1"/>
<dbReference type="GO" id="GO:0000045">
    <property type="term" value="P:autophagosome assembly"/>
    <property type="evidence" value="ECO:0007669"/>
    <property type="project" value="TreeGrafter"/>
</dbReference>
<dbReference type="PANTHER" id="PTHR24348:SF22">
    <property type="entry name" value="NON-SPECIFIC SERINE_THREONINE PROTEIN KINASE"/>
    <property type="match status" value="1"/>
</dbReference>
<dbReference type="GO" id="GO:0034045">
    <property type="term" value="C:phagophore assembly site membrane"/>
    <property type="evidence" value="ECO:0007669"/>
    <property type="project" value="UniProtKB-SubCell"/>
</dbReference>
<evidence type="ECO:0000256" key="10">
    <source>
        <dbReference type="ARBA" id="ARBA00023006"/>
    </source>
</evidence>
<evidence type="ECO:0000256" key="5">
    <source>
        <dbReference type="ARBA" id="ARBA00022679"/>
    </source>
</evidence>
<evidence type="ECO:0000256" key="9">
    <source>
        <dbReference type="ARBA" id="ARBA00022927"/>
    </source>
</evidence>
<dbReference type="PROSITE" id="PS50011">
    <property type="entry name" value="PROTEIN_KINASE_DOM"/>
    <property type="match status" value="1"/>
</dbReference>
<organism evidence="15 16">
    <name type="scientific">Phaeoacremonium minimum (strain UCR-PA7)</name>
    <name type="common">Esca disease fungus</name>
    <name type="synonym">Togninia minima</name>
    <dbReference type="NCBI Taxonomy" id="1286976"/>
    <lineage>
        <taxon>Eukaryota</taxon>
        <taxon>Fungi</taxon>
        <taxon>Dikarya</taxon>
        <taxon>Ascomycota</taxon>
        <taxon>Pezizomycotina</taxon>
        <taxon>Sordariomycetes</taxon>
        <taxon>Sordariomycetidae</taxon>
        <taxon>Togniniales</taxon>
        <taxon>Togniniaceae</taxon>
        <taxon>Phaeoacremonium</taxon>
    </lineage>
</organism>
<keyword evidence="4" id="KW-0723">Serine/threonine-protein kinase</keyword>
<evidence type="ECO:0000256" key="12">
    <source>
        <dbReference type="ARBA" id="ARBA00047899"/>
    </source>
</evidence>
<evidence type="ECO:0000256" key="13">
    <source>
        <dbReference type="ARBA" id="ARBA00048679"/>
    </source>
</evidence>
<gene>
    <name evidence="15" type="ORF">UCRPA7_1456</name>
</gene>
<evidence type="ECO:0000256" key="7">
    <source>
        <dbReference type="ARBA" id="ARBA00022777"/>
    </source>
</evidence>
<dbReference type="InterPro" id="IPR045269">
    <property type="entry name" value="Atg1-like"/>
</dbReference>
<comment type="catalytic activity">
    <reaction evidence="13">
        <text>L-seryl-[protein] + ATP = O-phospho-L-seryl-[protein] + ADP + H(+)</text>
        <dbReference type="Rhea" id="RHEA:17989"/>
        <dbReference type="Rhea" id="RHEA-COMP:9863"/>
        <dbReference type="Rhea" id="RHEA-COMP:11604"/>
        <dbReference type="ChEBI" id="CHEBI:15378"/>
        <dbReference type="ChEBI" id="CHEBI:29999"/>
        <dbReference type="ChEBI" id="CHEBI:30616"/>
        <dbReference type="ChEBI" id="CHEBI:83421"/>
        <dbReference type="ChEBI" id="CHEBI:456216"/>
        <dbReference type="EC" id="2.7.11.1"/>
    </reaction>
</comment>
<evidence type="ECO:0000256" key="6">
    <source>
        <dbReference type="ARBA" id="ARBA00022741"/>
    </source>
</evidence>
<evidence type="ECO:0000256" key="11">
    <source>
        <dbReference type="ARBA" id="ARBA00030237"/>
    </source>
</evidence>
<dbReference type="SMART" id="SM00220">
    <property type="entry name" value="S_TKc"/>
    <property type="match status" value="1"/>
</dbReference>
<dbReference type="EC" id="2.7.11.1" evidence="2"/>
<dbReference type="GO" id="GO:0005776">
    <property type="term" value="C:autophagosome"/>
    <property type="evidence" value="ECO:0007669"/>
    <property type="project" value="TreeGrafter"/>
</dbReference>
<reference evidence="16" key="1">
    <citation type="journal article" date="2013" name="Genome Announc.">
        <title>Draft genome sequence of the ascomycete Phaeoacremonium aleophilum strain UCR-PA7, a causal agent of the esca disease complex in grapevines.</title>
        <authorList>
            <person name="Blanco-Ulate B."/>
            <person name="Rolshausen P."/>
            <person name="Cantu D."/>
        </authorList>
    </citation>
    <scope>NUCLEOTIDE SEQUENCE [LARGE SCALE GENOMIC DNA]</scope>
    <source>
        <strain evidence="16">UCR-PA7</strain>
    </source>
</reference>
<dbReference type="InterPro" id="IPR000719">
    <property type="entry name" value="Prot_kinase_dom"/>
</dbReference>
<feature type="domain" description="Protein kinase" evidence="14">
    <location>
        <begin position="45"/>
        <end position="314"/>
    </location>
</feature>
<dbReference type="CDD" id="cd00180">
    <property type="entry name" value="PKc"/>
    <property type="match status" value="1"/>
</dbReference>
<dbReference type="RefSeq" id="XP_007912227.1">
    <property type="nucleotide sequence ID" value="XM_007914036.1"/>
</dbReference>
<dbReference type="eggNOG" id="KOG0615">
    <property type="taxonomic scope" value="Eukaryota"/>
</dbReference>
<dbReference type="AlphaFoldDB" id="R8BUF8"/>
<evidence type="ECO:0000256" key="8">
    <source>
        <dbReference type="ARBA" id="ARBA00022840"/>
    </source>
</evidence>
<keyword evidence="5" id="KW-0808">Transferase</keyword>
<comment type="subcellular location">
    <subcellularLocation>
        <location evidence="1">Preautophagosomal structure membrane</location>
        <topology evidence="1">Peripheral membrane protein</topology>
    </subcellularLocation>
</comment>
<keyword evidence="8" id="KW-0067">ATP-binding</keyword>
<name>R8BUF8_PHAM7</name>
<dbReference type="PANTHER" id="PTHR24348">
    <property type="entry name" value="SERINE/THREONINE-PROTEIN KINASE UNC-51-RELATED"/>
    <property type="match status" value="1"/>
</dbReference>
<keyword evidence="9" id="KW-0653">Protein transport</keyword>
<dbReference type="InterPro" id="IPR011009">
    <property type="entry name" value="Kinase-like_dom_sf"/>
</dbReference>
<evidence type="ECO:0000256" key="4">
    <source>
        <dbReference type="ARBA" id="ARBA00022527"/>
    </source>
</evidence>
<evidence type="ECO:0000256" key="2">
    <source>
        <dbReference type="ARBA" id="ARBA00012513"/>
    </source>
</evidence>
<keyword evidence="10" id="KW-0072">Autophagy</keyword>